<protein>
    <submittedName>
        <fullName evidence="1">Uncharacterized protein</fullName>
    </submittedName>
</protein>
<dbReference type="RefSeq" id="WP_376995882.1">
    <property type="nucleotide sequence ID" value="NZ_JBHSLC010000023.1"/>
</dbReference>
<sequence length="362" mass="41085">MAVQPSRQARPPGAWPHVVALLPGPDDRDEDTARDSLHILPMTILPLETPGLRRARLIKNVRLQTVVELFNDVHAGSGQVMPSQLPLHFGNRSPELDRDLLMIGQIAQAASFDVYSLRIELRRLKIAVDEHAALRLSQRRKDQLTRYMRVFTRPLIESVYGSDDVQVQNVEDLIRLFAEPDLAEVRRRLTMMADRLDIAMADIPAFLEEYGDIFLSLAYFKQCLDEIVPDVQAFLAWMDAVRGFSEVRRDARHARMLDEVGRDLTEIAASITGRFESFDNRSKDFWRNINAQSFRSIRDLITNHHVTIGGVLCGLAVKMALWKARFSSGGGPVRRLEFIRSEILPGLSHIRSLERSARSGGR</sequence>
<organism evidence="1 2">
    <name type="scientific">Azospirillum himalayense</name>
    <dbReference type="NCBI Taxonomy" id="654847"/>
    <lineage>
        <taxon>Bacteria</taxon>
        <taxon>Pseudomonadati</taxon>
        <taxon>Pseudomonadota</taxon>
        <taxon>Alphaproteobacteria</taxon>
        <taxon>Rhodospirillales</taxon>
        <taxon>Azospirillaceae</taxon>
        <taxon>Azospirillum</taxon>
    </lineage>
</organism>
<reference evidence="2" key="1">
    <citation type="journal article" date="2019" name="Int. J. Syst. Evol. Microbiol.">
        <title>The Global Catalogue of Microorganisms (GCM) 10K type strain sequencing project: providing services to taxonomists for standard genome sequencing and annotation.</title>
        <authorList>
            <consortium name="The Broad Institute Genomics Platform"/>
            <consortium name="The Broad Institute Genome Sequencing Center for Infectious Disease"/>
            <person name="Wu L."/>
            <person name="Ma J."/>
        </authorList>
    </citation>
    <scope>NUCLEOTIDE SEQUENCE [LARGE SCALE GENOMIC DNA]</scope>
    <source>
        <strain evidence="2">CCUG 58760</strain>
    </source>
</reference>
<name>A0ABW0G656_9PROT</name>
<keyword evidence="2" id="KW-1185">Reference proteome</keyword>
<gene>
    <name evidence="1" type="ORF">ACFPMG_14940</name>
</gene>
<proteinExistence type="predicted"/>
<dbReference type="Proteomes" id="UP001596166">
    <property type="component" value="Unassembled WGS sequence"/>
</dbReference>
<evidence type="ECO:0000313" key="2">
    <source>
        <dbReference type="Proteomes" id="UP001596166"/>
    </source>
</evidence>
<evidence type="ECO:0000313" key="1">
    <source>
        <dbReference type="EMBL" id="MFC5356306.1"/>
    </source>
</evidence>
<dbReference type="EMBL" id="JBHSLC010000023">
    <property type="protein sequence ID" value="MFC5356306.1"/>
    <property type="molecule type" value="Genomic_DNA"/>
</dbReference>
<accession>A0ABW0G656</accession>
<comment type="caution">
    <text evidence="1">The sequence shown here is derived from an EMBL/GenBank/DDBJ whole genome shotgun (WGS) entry which is preliminary data.</text>
</comment>